<feature type="chain" id="PRO_5026184918" evidence="1">
    <location>
        <begin position="24"/>
        <end position="392"/>
    </location>
</feature>
<keyword evidence="3" id="KW-1185">Reference proteome</keyword>
<sequence>MKPAIFATLLTSVLALSPQLSYADAANGPDYQTQAFDSAERTFPLFYEKLKERMPFSMGWEKNQLTPEQWRTQGLEKARELLLPYQDNTPFNPLVIDEVDRGSYVAQKVVFNISDESRVLALMLVPKGDGPFPAALFLHDHGSKFDIGKEKFVKTWNDEARLASSQAWADKFFSGKYPGDELAKRGYVVLSIDALGWGDRSVPEFATNSQQALASNLFNLGTSFAGIIALEDVRASEFLASQPKVDKTRVASIGFSMGAFRSWQLAALSDSITASIVDCWMGTMKGLMVPGNNQLKGQSAFSMLHPYIARYLDYPDIASLAAPKPMLVYAGGQDKLFPVDAVKSAFSTMHAVWKANNVEDKLQTKIWEDKGHTFTEDMQKESFDWLDKQFGL</sequence>
<dbReference type="Gene3D" id="3.40.50.1820">
    <property type="entry name" value="alpha/beta hydrolase"/>
    <property type="match status" value="1"/>
</dbReference>
<reference evidence="2 3" key="1">
    <citation type="submission" date="2020-02" db="EMBL/GenBank/DDBJ databases">
        <title>A complete genome of a marine bacterium Vibrio sp. ZWAL4003 isolated from the mangrove sediment with the ability to degrade polysaccharides.</title>
        <authorList>
            <person name="Wu J."/>
            <person name="Qu W."/>
            <person name="Zeng R."/>
        </authorList>
    </citation>
    <scope>NUCLEOTIDE SEQUENCE [LARGE SCALE GENOMIC DNA]</scope>
    <source>
        <strain evidence="2 3">ZWAL4003</strain>
    </source>
</reference>
<dbReference type="AlphaFoldDB" id="A0A6G7CQA1"/>
<proteinExistence type="predicted"/>
<dbReference type="EMBL" id="CP049332">
    <property type="protein sequence ID" value="QIH44259.1"/>
    <property type="molecule type" value="Genomic_DNA"/>
</dbReference>
<accession>A0A6G7CQA1</accession>
<evidence type="ECO:0000256" key="1">
    <source>
        <dbReference type="SAM" id="SignalP"/>
    </source>
</evidence>
<keyword evidence="1" id="KW-0732">Signal</keyword>
<dbReference type="KEGG" id="vzi:G5S32_20130"/>
<dbReference type="InterPro" id="IPR029058">
    <property type="entry name" value="AB_hydrolase_fold"/>
</dbReference>
<dbReference type="Pfam" id="PF12715">
    <property type="entry name" value="Abhydrolase_7"/>
    <property type="match status" value="1"/>
</dbReference>
<protein>
    <submittedName>
        <fullName evidence="2">Hydrolase</fullName>
    </submittedName>
</protein>
<feature type="signal peptide" evidence="1">
    <location>
        <begin position="1"/>
        <end position="23"/>
    </location>
</feature>
<dbReference type="InterPro" id="IPR050261">
    <property type="entry name" value="FrsA_esterase"/>
</dbReference>
<name>A0A6G7CQA1_9VIBR</name>
<evidence type="ECO:0000313" key="2">
    <source>
        <dbReference type="EMBL" id="QIH44259.1"/>
    </source>
</evidence>
<dbReference type="Proteomes" id="UP000503003">
    <property type="component" value="Chromosome 2"/>
</dbReference>
<dbReference type="GO" id="GO:0016787">
    <property type="term" value="F:hydrolase activity"/>
    <property type="evidence" value="ECO:0007669"/>
    <property type="project" value="UniProtKB-KW"/>
</dbReference>
<dbReference type="RefSeq" id="WP_165313919.1">
    <property type="nucleotide sequence ID" value="NZ_CP049332.1"/>
</dbReference>
<organism evidence="2 3">
    <name type="scientific">Vibrio ziniensis</name>
    <dbReference type="NCBI Taxonomy" id="2711221"/>
    <lineage>
        <taxon>Bacteria</taxon>
        <taxon>Pseudomonadati</taxon>
        <taxon>Pseudomonadota</taxon>
        <taxon>Gammaproteobacteria</taxon>
        <taxon>Vibrionales</taxon>
        <taxon>Vibrionaceae</taxon>
        <taxon>Vibrio</taxon>
    </lineage>
</organism>
<keyword evidence="2" id="KW-0378">Hydrolase</keyword>
<gene>
    <name evidence="2" type="ORF">G5S32_20130</name>
</gene>
<dbReference type="SUPFAM" id="SSF53474">
    <property type="entry name" value="alpha/beta-Hydrolases"/>
    <property type="match status" value="1"/>
</dbReference>
<dbReference type="InterPro" id="IPR025890">
    <property type="entry name" value="Abhydrolase_bac"/>
</dbReference>
<evidence type="ECO:0000313" key="3">
    <source>
        <dbReference type="Proteomes" id="UP000503003"/>
    </source>
</evidence>
<dbReference type="PANTHER" id="PTHR22946">
    <property type="entry name" value="DIENELACTONE HYDROLASE DOMAIN-CONTAINING PROTEIN-RELATED"/>
    <property type="match status" value="1"/>
</dbReference>
<dbReference type="PANTHER" id="PTHR22946:SF8">
    <property type="entry name" value="ACETYL XYLAN ESTERASE DOMAIN-CONTAINING PROTEIN"/>
    <property type="match status" value="1"/>
</dbReference>